<dbReference type="Gene3D" id="3.20.20.70">
    <property type="entry name" value="Aldolase class I"/>
    <property type="match status" value="1"/>
</dbReference>
<evidence type="ECO:0000256" key="7">
    <source>
        <dbReference type="ARBA" id="ARBA00022676"/>
    </source>
</evidence>
<evidence type="ECO:0000256" key="3">
    <source>
        <dbReference type="ARBA" id="ARBA00009400"/>
    </source>
</evidence>
<dbReference type="Pfam" id="PF02749">
    <property type="entry name" value="QRPTase_N"/>
    <property type="match status" value="1"/>
</dbReference>
<dbReference type="InterPro" id="IPR022412">
    <property type="entry name" value="Quinolinate_PRibosylTrfase_N"/>
</dbReference>
<dbReference type="GO" id="GO:0009435">
    <property type="term" value="P:NAD+ biosynthetic process"/>
    <property type="evidence" value="ECO:0007669"/>
    <property type="project" value="InterPro"/>
</dbReference>
<dbReference type="InterPro" id="IPR004393">
    <property type="entry name" value="NadC"/>
</dbReference>
<protein>
    <recommendedName>
        <fullName evidence="11">Probable nicotinate-nucleotide pyrophosphorylase [carboxylating]</fullName>
        <ecNumber evidence="5">2.4.2.19</ecNumber>
    </recommendedName>
    <alternativeName>
        <fullName evidence="9">Quinolinate phosphoribosyltransferase [decarboxylating]</fullName>
    </alternativeName>
</protein>
<dbReference type="GO" id="GO:0005737">
    <property type="term" value="C:cytoplasm"/>
    <property type="evidence" value="ECO:0007669"/>
    <property type="project" value="TreeGrafter"/>
</dbReference>
<evidence type="ECO:0000256" key="11">
    <source>
        <dbReference type="ARBA" id="ARBA00069173"/>
    </source>
</evidence>
<evidence type="ECO:0000256" key="2">
    <source>
        <dbReference type="ARBA" id="ARBA00004893"/>
    </source>
</evidence>
<dbReference type="AlphaFoldDB" id="A0A918P778"/>
<sequence length="300" mass="32219">MIAQDVKSRYNSLLPRKLYRMSVQPKHHEIARQVSLALSEDIGDCDWTAGLIAADRQGKATVVAREAAVICGQPWFGECFRQVDPSVTIVWQVDEGASVTAGTTLCEIAGPARALLTAERSALNFLQTLSAVATETRRYVDIVAGTRACILDTRKTLPGLRIAQKYAVTVGGGSNQRTGLYDGILIKENHIMAAGSIRAAVEAARRLAPPHIPVQVEVETLDQLAEALGADVTLILLDNMSPATMREAVALTAGRAQLEASGGIDTTTLRVVAETGVDRISVGKLTKDVRAIDLSMRFML</sequence>
<dbReference type="InterPro" id="IPR013785">
    <property type="entry name" value="Aldolase_TIM"/>
</dbReference>
<dbReference type="PANTHER" id="PTHR32179:SF3">
    <property type="entry name" value="NICOTINATE-NUCLEOTIDE PYROPHOSPHORYLASE [CARBOXYLATING]"/>
    <property type="match status" value="1"/>
</dbReference>
<proteinExistence type="inferred from homology"/>
<dbReference type="SUPFAM" id="SSF51690">
    <property type="entry name" value="Nicotinate/Quinolinate PRTase C-terminal domain-like"/>
    <property type="match status" value="1"/>
</dbReference>
<evidence type="ECO:0000256" key="4">
    <source>
        <dbReference type="ARBA" id="ARBA00011218"/>
    </source>
</evidence>
<dbReference type="InterPro" id="IPR002638">
    <property type="entry name" value="Quinolinate_PRibosylTrfase_C"/>
</dbReference>
<evidence type="ECO:0000256" key="10">
    <source>
        <dbReference type="ARBA" id="ARBA00047445"/>
    </source>
</evidence>
<dbReference type="PIRSF" id="PIRSF006250">
    <property type="entry name" value="NadC_ModD"/>
    <property type="match status" value="1"/>
</dbReference>
<evidence type="ECO:0000256" key="9">
    <source>
        <dbReference type="ARBA" id="ARBA00033102"/>
    </source>
</evidence>
<dbReference type="Pfam" id="PF01729">
    <property type="entry name" value="QRPTase_C"/>
    <property type="match status" value="1"/>
</dbReference>
<name>A0A918P778_9NEIS</name>
<comment type="caution">
    <text evidence="15">The sequence shown here is derived from an EMBL/GenBank/DDBJ whole genome shotgun (WGS) entry which is preliminary data.</text>
</comment>
<dbReference type="NCBIfam" id="TIGR00078">
    <property type="entry name" value="nadC"/>
    <property type="match status" value="1"/>
</dbReference>
<comment type="function">
    <text evidence="1">Involved in the catabolism of quinolinic acid (QA).</text>
</comment>
<dbReference type="InterPro" id="IPR037128">
    <property type="entry name" value="Quinolinate_PRibosylTase_N_sf"/>
</dbReference>
<dbReference type="Gene3D" id="3.90.1170.20">
    <property type="entry name" value="Quinolinate phosphoribosyl transferase, N-terminal domain"/>
    <property type="match status" value="1"/>
</dbReference>
<dbReference type="GO" id="GO:0004514">
    <property type="term" value="F:nicotinate-nucleotide diphosphorylase (carboxylating) activity"/>
    <property type="evidence" value="ECO:0007669"/>
    <property type="project" value="UniProtKB-EC"/>
</dbReference>
<dbReference type="InterPro" id="IPR027277">
    <property type="entry name" value="NadC/ModD"/>
</dbReference>
<accession>A0A918P778</accession>
<evidence type="ECO:0000256" key="8">
    <source>
        <dbReference type="ARBA" id="ARBA00022679"/>
    </source>
</evidence>
<reference evidence="15" key="2">
    <citation type="submission" date="2020-09" db="EMBL/GenBank/DDBJ databases">
        <authorList>
            <person name="Sun Q."/>
            <person name="Kim S."/>
        </authorList>
    </citation>
    <scope>NUCLEOTIDE SEQUENCE</scope>
    <source>
        <strain evidence="15">KCTC 32182</strain>
    </source>
</reference>
<comment type="subunit">
    <text evidence="4">Hexamer formed by 3 homodimers.</text>
</comment>
<dbReference type="InterPro" id="IPR036068">
    <property type="entry name" value="Nicotinate_pribotase-like_C"/>
</dbReference>
<dbReference type="EC" id="2.4.2.19" evidence="5"/>
<dbReference type="Proteomes" id="UP000645257">
    <property type="component" value="Unassembled WGS sequence"/>
</dbReference>
<comment type="pathway">
    <text evidence="2">Cofactor biosynthesis; NAD(+) biosynthesis; nicotinate D-ribonucleotide from quinolinate: step 1/1.</text>
</comment>
<comment type="catalytic activity">
    <reaction evidence="10">
        <text>nicotinate beta-D-ribonucleotide + CO2 + diphosphate = quinolinate + 5-phospho-alpha-D-ribose 1-diphosphate + 2 H(+)</text>
        <dbReference type="Rhea" id="RHEA:12733"/>
        <dbReference type="ChEBI" id="CHEBI:15378"/>
        <dbReference type="ChEBI" id="CHEBI:16526"/>
        <dbReference type="ChEBI" id="CHEBI:29959"/>
        <dbReference type="ChEBI" id="CHEBI:33019"/>
        <dbReference type="ChEBI" id="CHEBI:57502"/>
        <dbReference type="ChEBI" id="CHEBI:58017"/>
        <dbReference type="EC" id="2.4.2.19"/>
    </reaction>
</comment>
<organism evidence="15 16">
    <name type="scientific">Paludibacterium paludis</name>
    <dbReference type="NCBI Taxonomy" id="1225769"/>
    <lineage>
        <taxon>Bacteria</taxon>
        <taxon>Pseudomonadati</taxon>
        <taxon>Pseudomonadota</taxon>
        <taxon>Betaproteobacteria</taxon>
        <taxon>Neisseriales</taxon>
        <taxon>Chromobacteriaceae</taxon>
        <taxon>Paludibacterium</taxon>
    </lineage>
</organism>
<keyword evidence="8 12" id="KW-0808">Transferase</keyword>
<evidence type="ECO:0000259" key="14">
    <source>
        <dbReference type="Pfam" id="PF02749"/>
    </source>
</evidence>
<dbReference type="EMBL" id="BMYX01000023">
    <property type="protein sequence ID" value="GGY26547.1"/>
    <property type="molecule type" value="Genomic_DNA"/>
</dbReference>
<keyword evidence="7 12" id="KW-0328">Glycosyltransferase</keyword>
<dbReference type="SUPFAM" id="SSF54675">
    <property type="entry name" value="Nicotinate/Quinolinate PRTase N-terminal domain-like"/>
    <property type="match status" value="1"/>
</dbReference>
<gene>
    <name evidence="15" type="primary">nadC</name>
    <name evidence="15" type="ORF">GCM10011289_32620</name>
</gene>
<dbReference type="GO" id="GO:0034213">
    <property type="term" value="P:quinolinate catabolic process"/>
    <property type="evidence" value="ECO:0007669"/>
    <property type="project" value="TreeGrafter"/>
</dbReference>
<dbReference type="CDD" id="cd01572">
    <property type="entry name" value="QPRTase"/>
    <property type="match status" value="1"/>
</dbReference>
<evidence type="ECO:0000313" key="15">
    <source>
        <dbReference type="EMBL" id="GGY26547.1"/>
    </source>
</evidence>
<evidence type="ECO:0000256" key="6">
    <source>
        <dbReference type="ARBA" id="ARBA00022642"/>
    </source>
</evidence>
<keyword evidence="6" id="KW-0662">Pyridine nucleotide biosynthesis</keyword>
<evidence type="ECO:0000256" key="1">
    <source>
        <dbReference type="ARBA" id="ARBA00003237"/>
    </source>
</evidence>
<evidence type="ECO:0000259" key="13">
    <source>
        <dbReference type="Pfam" id="PF01729"/>
    </source>
</evidence>
<evidence type="ECO:0000256" key="12">
    <source>
        <dbReference type="PIRNR" id="PIRNR006250"/>
    </source>
</evidence>
<feature type="domain" description="Quinolinate phosphoribosyl transferase C-terminal" evidence="13">
    <location>
        <begin position="132"/>
        <end position="297"/>
    </location>
</feature>
<dbReference type="PANTHER" id="PTHR32179">
    <property type="entry name" value="NICOTINATE-NUCLEOTIDE PYROPHOSPHORYLASE [CARBOXYLATING]"/>
    <property type="match status" value="1"/>
</dbReference>
<evidence type="ECO:0000313" key="16">
    <source>
        <dbReference type="Proteomes" id="UP000645257"/>
    </source>
</evidence>
<keyword evidence="16" id="KW-1185">Reference proteome</keyword>
<comment type="similarity">
    <text evidence="3 12">Belongs to the NadC/ModD family.</text>
</comment>
<evidence type="ECO:0000256" key="5">
    <source>
        <dbReference type="ARBA" id="ARBA00011944"/>
    </source>
</evidence>
<reference evidence="15" key="1">
    <citation type="journal article" date="2014" name="Int. J. Syst. Evol. Microbiol.">
        <title>Complete genome sequence of Corynebacterium casei LMG S-19264T (=DSM 44701T), isolated from a smear-ripened cheese.</title>
        <authorList>
            <consortium name="US DOE Joint Genome Institute (JGI-PGF)"/>
            <person name="Walter F."/>
            <person name="Albersmeier A."/>
            <person name="Kalinowski J."/>
            <person name="Ruckert C."/>
        </authorList>
    </citation>
    <scope>NUCLEOTIDE SEQUENCE</scope>
    <source>
        <strain evidence="15">KCTC 32182</strain>
    </source>
</reference>
<dbReference type="FunFam" id="3.90.1170.20:FF:000001">
    <property type="entry name" value="Nicotinate-nucleotide diphosphorylase (Carboxylating)"/>
    <property type="match status" value="1"/>
</dbReference>
<dbReference type="FunFam" id="3.20.20.70:FF:000030">
    <property type="entry name" value="Nicotinate-nucleotide pyrophosphorylase, carboxylating"/>
    <property type="match status" value="1"/>
</dbReference>
<feature type="domain" description="Quinolinate phosphoribosyl transferase N-terminal" evidence="14">
    <location>
        <begin position="48"/>
        <end position="130"/>
    </location>
</feature>